<keyword evidence="3" id="KW-0808">Transferase</keyword>
<organism evidence="3">
    <name type="scientific">Bacteroides faecis</name>
    <dbReference type="NCBI Taxonomy" id="674529"/>
    <lineage>
        <taxon>Bacteria</taxon>
        <taxon>Pseudomonadati</taxon>
        <taxon>Bacteroidota</taxon>
        <taxon>Bacteroidia</taxon>
        <taxon>Bacteroidales</taxon>
        <taxon>Bacteroidaceae</taxon>
        <taxon>Bacteroides</taxon>
    </lineage>
</organism>
<evidence type="ECO:0000259" key="2">
    <source>
        <dbReference type="Pfam" id="PF13477"/>
    </source>
</evidence>
<dbReference type="Pfam" id="PF13477">
    <property type="entry name" value="Glyco_trans_4_2"/>
    <property type="match status" value="1"/>
</dbReference>
<name>A0A6N2VU51_9BACE</name>
<dbReference type="SUPFAM" id="SSF53756">
    <property type="entry name" value="UDP-Glycosyltransferase/glycogen phosphorylase"/>
    <property type="match status" value="1"/>
</dbReference>
<dbReference type="RefSeq" id="WP_156730197.1">
    <property type="nucleotide sequence ID" value="NZ_CACRSZ010000056.1"/>
</dbReference>
<dbReference type="Gene3D" id="3.40.50.2000">
    <property type="entry name" value="Glycogen Phosphorylase B"/>
    <property type="match status" value="2"/>
</dbReference>
<feature type="domain" description="Glycosyl transferase family 1" evidence="1">
    <location>
        <begin position="193"/>
        <end position="352"/>
    </location>
</feature>
<protein>
    <submittedName>
        <fullName evidence="3">GDP-mannose-dependent alpha-(1-6)-phosphatidylinositol monomannoside mannosyltransferase</fullName>
        <ecNumber evidence="3">2.4.1.57</ecNumber>
    </submittedName>
</protein>
<proteinExistence type="predicted"/>
<keyword evidence="3" id="KW-0328">Glycosyltransferase</keyword>
<dbReference type="InterPro" id="IPR001296">
    <property type="entry name" value="Glyco_trans_1"/>
</dbReference>
<dbReference type="GO" id="GO:0016757">
    <property type="term" value="F:glycosyltransferase activity"/>
    <property type="evidence" value="ECO:0007669"/>
    <property type="project" value="UniProtKB-KW"/>
</dbReference>
<dbReference type="InterPro" id="IPR028098">
    <property type="entry name" value="Glyco_trans_4-like_N"/>
</dbReference>
<feature type="domain" description="Glycosyltransferase subfamily 4-like N-terminal" evidence="2">
    <location>
        <begin position="6"/>
        <end position="149"/>
    </location>
</feature>
<dbReference type="EMBL" id="CACRSZ010000056">
    <property type="protein sequence ID" value="VYT33530.1"/>
    <property type="molecule type" value="Genomic_DNA"/>
</dbReference>
<dbReference type="AlphaFoldDB" id="A0A6N2VU51"/>
<evidence type="ECO:0000259" key="1">
    <source>
        <dbReference type="Pfam" id="PF00534"/>
    </source>
</evidence>
<dbReference type="CDD" id="cd03808">
    <property type="entry name" value="GT4_CapM-like"/>
    <property type="match status" value="1"/>
</dbReference>
<dbReference type="PANTHER" id="PTHR12526">
    <property type="entry name" value="GLYCOSYLTRANSFERASE"/>
    <property type="match status" value="1"/>
</dbReference>
<dbReference type="Pfam" id="PF00534">
    <property type="entry name" value="Glycos_transf_1"/>
    <property type="match status" value="1"/>
</dbReference>
<sequence length="376" mass="42465">MAKPIIALLTNNDDDVYCFRKELIEGLIAEGYEMLISCPYGPKFELMGGIPYIYDNSEIDRRGTNPVKDCGLLMHYRKLFKKYRPAVVLTYTAKPNVYASIVAHWMGIPVINNLTGLGSVINERGLKQKFIMSLFKMAYQKSACMMFQNATNMQVAIDQGMVKGDYRLIPGSGVNADRYPLQPYPDGGDGKEGAPIVFNYIGRVLKDKRVDDYINAAKCIKQKYPQTEFNILGFIESTEMHYEVELKQLEEESIVIYRGSQKDVKPFIARAHCTIHPSTYGEGMSNVLLESASCGRFLITTNNPGCQETLEDGKTGYIYQGGNVDALVDAIERFLALPNEIRQQMGEAGRERVKAQFSREFVVKAYKEKIEELLQK</sequence>
<gene>
    <name evidence="3" type="primary">pimB</name>
    <name evidence="3" type="ORF">BFLFYP10_02473</name>
</gene>
<reference evidence="3" key="1">
    <citation type="submission" date="2019-11" db="EMBL/GenBank/DDBJ databases">
        <authorList>
            <person name="Feng L."/>
        </authorList>
    </citation>
    <scope>NUCLEOTIDE SEQUENCE</scope>
    <source>
        <strain evidence="3">BfaecisLFYP10</strain>
    </source>
</reference>
<accession>A0A6N2VU51</accession>
<dbReference type="EC" id="2.4.1.57" evidence="3"/>
<evidence type="ECO:0000313" key="3">
    <source>
        <dbReference type="EMBL" id="VYT33530.1"/>
    </source>
</evidence>